<accession>A0ABS7AJZ0</accession>
<evidence type="ECO:0008006" key="3">
    <source>
        <dbReference type="Google" id="ProtNLM"/>
    </source>
</evidence>
<gene>
    <name evidence="1" type="ORF">KYD98_01415</name>
</gene>
<protein>
    <recommendedName>
        <fullName evidence="3">PD-(D/E)XK nuclease family transposase</fullName>
    </recommendedName>
</protein>
<dbReference type="Proteomes" id="UP001519921">
    <property type="component" value="Unassembled WGS sequence"/>
</dbReference>
<evidence type="ECO:0000313" key="1">
    <source>
        <dbReference type="EMBL" id="MBW6408746.1"/>
    </source>
</evidence>
<comment type="caution">
    <text evidence="1">The sequence shown here is derived from an EMBL/GenBank/DDBJ whole genome shotgun (WGS) entry which is preliminary data.</text>
</comment>
<dbReference type="RefSeq" id="WP_219777804.1">
    <property type="nucleotide sequence ID" value="NZ_JAHXPT010000001.1"/>
</dbReference>
<proteinExistence type="predicted"/>
<sequence>MLAEKNENIKTAYEILERASKSKEARMAYEARQAEIMDQMTREKTAREEGRKEEKIENARSFLLLGVDIEKVAKGTGLSIDFVKKLKDEMN</sequence>
<dbReference type="EMBL" id="JAHXPT010000001">
    <property type="protein sequence ID" value="MBW6408746.1"/>
    <property type="molecule type" value="Genomic_DNA"/>
</dbReference>
<evidence type="ECO:0000313" key="2">
    <source>
        <dbReference type="Proteomes" id="UP001519921"/>
    </source>
</evidence>
<reference evidence="1 2" key="1">
    <citation type="submission" date="2021-07" db="EMBL/GenBank/DDBJ databases">
        <title>Clostridium weizhouense sp. nov., an anaerobic bacterium isolated from activated sludge of Petroleum wastewater.</title>
        <authorList>
            <person name="Li Q."/>
        </authorList>
    </citation>
    <scope>NUCLEOTIDE SEQUENCE [LARGE SCALE GENOMIC DNA]</scope>
    <source>
        <strain evidence="1 2">YB-6</strain>
    </source>
</reference>
<name>A0ABS7AJZ0_9CLOT</name>
<organism evidence="1 2">
    <name type="scientific">Clostridium weizhouense</name>
    <dbReference type="NCBI Taxonomy" id="2859781"/>
    <lineage>
        <taxon>Bacteria</taxon>
        <taxon>Bacillati</taxon>
        <taxon>Bacillota</taxon>
        <taxon>Clostridia</taxon>
        <taxon>Eubacteriales</taxon>
        <taxon>Clostridiaceae</taxon>
        <taxon>Clostridium</taxon>
    </lineage>
</organism>
<keyword evidence="2" id="KW-1185">Reference proteome</keyword>